<feature type="region of interest" description="Disordered" evidence="1">
    <location>
        <begin position="241"/>
        <end position="308"/>
    </location>
</feature>
<name>A0AAW0QEP1_9PEZI</name>
<dbReference type="AlphaFoldDB" id="A0AAW0QEP1"/>
<feature type="region of interest" description="Disordered" evidence="1">
    <location>
        <begin position="120"/>
        <end position="208"/>
    </location>
</feature>
<dbReference type="EMBL" id="JAQQWP010000012">
    <property type="protein sequence ID" value="KAK8092978.1"/>
    <property type="molecule type" value="Genomic_DNA"/>
</dbReference>
<evidence type="ECO:0000313" key="3">
    <source>
        <dbReference type="Proteomes" id="UP001392437"/>
    </source>
</evidence>
<proteinExistence type="predicted"/>
<feature type="compositionally biased region" description="Acidic residues" evidence="1">
    <location>
        <begin position="152"/>
        <end position="161"/>
    </location>
</feature>
<comment type="caution">
    <text evidence="2">The sequence shown here is derived from an EMBL/GenBank/DDBJ whole genome shotgun (WGS) entry which is preliminary data.</text>
</comment>
<feature type="compositionally biased region" description="Polar residues" evidence="1">
    <location>
        <begin position="348"/>
        <end position="388"/>
    </location>
</feature>
<gene>
    <name evidence="2" type="ORF">PG999_014565</name>
</gene>
<evidence type="ECO:0000313" key="2">
    <source>
        <dbReference type="EMBL" id="KAK8092978.1"/>
    </source>
</evidence>
<reference evidence="2 3" key="1">
    <citation type="submission" date="2023-01" db="EMBL/GenBank/DDBJ databases">
        <title>Analysis of 21 Apiospora genomes using comparative genomics revels a genus with tremendous synthesis potential of carbohydrate active enzymes and secondary metabolites.</title>
        <authorList>
            <person name="Sorensen T."/>
        </authorList>
    </citation>
    <scope>NUCLEOTIDE SEQUENCE [LARGE SCALE GENOMIC DNA]</scope>
    <source>
        <strain evidence="2 3">CBS 117206</strain>
    </source>
</reference>
<feature type="region of interest" description="Disordered" evidence="1">
    <location>
        <begin position="348"/>
        <end position="390"/>
    </location>
</feature>
<keyword evidence="3" id="KW-1185">Reference proteome</keyword>
<organism evidence="2 3">
    <name type="scientific">Apiospora kogelbergensis</name>
    <dbReference type="NCBI Taxonomy" id="1337665"/>
    <lineage>
        <taxon>Eukaryota</taxon>
        <taxon>Fungi</taxon>
        <taxon>Dikarya</taxon>
        <taxon>Ascomycota</taxon>
        <taxon>Pezizomycotina</taxon>
        <taxon>Sordariomycetes</taxon>
        <taxon>Xylariomycetidae</taxon>
        <taxon>Amphisphaeriales</taxon>
        <taxon>Apiosporaceae</taxon>
        <taxon>Apiospora</taxon>
    </lineage>
</organism>
<sequence>MVNLIGPEWPQEATAQAFAWLDHCNKHHIPFRETIYDHLKSTTDMNFKGFGWLRVAKHMTTYAKSQNQSKPYMEVKARMKKGESRNSMDILLERGTTMVANLTGDAPMAKRIADIKASLDEDHIDTDSPPAEVKEEENNDEIVADTAIYDTFSDDNDDPSDQESSHSEYMENSHKRMGTGRRVSKKRRMHRQQSSPPQFRSPKRVRVSVERAQLARDDELEEPSRDSASNEGFGAFIRRLLPSTRAAPPRQVYAQNTEQETEEEQDEDQERRRPHSAPMVVPDLYRRPQTPSGNRPESPEMSPLTPEQTYAQSLVQPGDLSAHPVVISETPQAARSRDLAHDHVAHNLTQASEDSETQQPTAQASYATARGPQSQLSHAAHFSEQNESPLARENARLHQMLIQKDAEIQTWKQTSSTLTTILSAPGNSDKSLNMKYTTMCNRFKSREGMQNRLYEATERGLPGLRRGDLARRFSALQSEILRACYSFSLADMNKTLTTSSSSVSNGNGRSLRDQKMAMLVETACGSTFNAWELRHDDQASSDLFRALIAAHVFRFAFESRFPSRYTGHDSAILTEYHKMRFEQDGAKVLFVSDRLALKYFVENKKPFDDLIKVKSRELATEAAQLLAPLSAPTNVVADSLRSVYALALRLKSDTVLSSHTYAARFVRPGSRINADTETALEIDYDFGKLRGQHAIKLGLFPIIYSKPIPEVDSVTTEMRECLVNYANFAVSSELRYDDIPGGEIMLHKGMVRV</sequence>
<evidence type="ECO:0000256" key="1">
    <source>
        <dbReference type="SAM" id="MobiDB-lite"/>
    </source>
</evidence>
<feature type="compositionally biased region" description="Basic residues" evidence="1">
    <location>
        <begin position="175"/>
        <end position="191"/>
    </location>
</feature>
<feature type="compositionally biased region" description="Acidic residues" evidence="1">
    <location>
        <begin position="134"/>
        <end position="143"/>
    </location>
</feature>
<feature type="compositionally biased region" description="Basic and acidic residues" evidence="1">
    <location>
        <begin position="163"/>
        <end position="174"/>
    </location>
</feature>
<feature type="compositionally biased region" description="Acidic residues" evidence="1">
    <location>
        <begin position="259"/>
        <end position="268"/>
    </location>
</feature>
<accession>A0AAW0QEP1</accession>
<dbReference type="Proteomes" id="UP001392437">
    <property type="component" value="Unassembled WGS sequence"/>
</dbReference>
<protein>
    <submittedName>
        <fullName evidence="2">Uncharacterized protein</fullName>
    </submittedName>
</protein>